<evidence type="ECO:0000256" key="12">
    <source>
        <dbReference type="RuleBase" id="RU003651"/>
    </source>
</evidence>
<keyword evidence="5" id="KW-0999">Mitochondrion inner membrane</keyword>
<feature type="transmembrane region" description="Helical" evidence="14">
    <location>
        <begin position="62"/>
        <end position="81"/>
    </location>
</feature>
<dbReference type="InterPro" id="IPR014851">
    <property type="entry name" value="BCS1_N"/>
</dbReference>
<keyword evidence="8 14" id="KW-1133">Transmembrane helix</keyword>
<evidence type="ECO:0000259" key="15">
    <source>
        <dbReference type="SMART" id="SM00382"/>
    </source>
</evidence>
<dbReference type="InterPro" id="IPR003960">
    <property type="entry name" value="ATPase_AAA_CS"/>
</dbReference>
<evidence type="ECO:0000313" key="17">
    <source>
        <dbReference type="EMBL" id="KAL2799994.1"/>
    </source>
</evidence>
<gene>
    <name evidence="17" type="ORF">BJX66DRAFT_292065</name>
</gene>
<evidence type="ECO:0000256" key="2">
    <source>
        <dbReference type="ARBA" id="ARBA00007448"/>
    </source>
</evidence>
<dbReference type="Pfam" id="PF08740">
    <property type="entry name" value="BCS1_N"/>
    <property type="match status" value="1"/>
</dbReference>
<dbReference type="EMBL" id="JBFTWV010000005">
    <property type="protein sequence ID" value="KAL2799994.1"/>
    <property type="molecule type" value="Genomic_DNA"/>
</dbReference>
<feature type="domain" description="BCS1 N-terminal" evidence="16">
    <location>
        <begin position="66"/>
        <end position="276"/>
    </location>
</feature>
<feature type="region of interest" description="Disordered" evidence="13">
    <location>
        <begin position="499"/>
        <end position="520"/>
    </location>
</feature>
<comment type="catalytic activity">
    <reaction evidence="11">
        <text>ATP + H2O = ADP + phosphate + H(+)</text>
        <dbReference type="Rhea" id="RHEA:13065"/>
        <dbReference type="ChEBI" id="CHEBI:15377"/>
        <dbReference type="ChEBI" id="CHEBI:15378"/>
        <dbReference type="ChEBI" id="CHEBI:30616"/>
        <dbReference type="ChEBI" id="CHEBI:43474"/>
        <dbReference type="ChEBI" id="CHEBI:456216"/>
    </reaction>
    <physiologicalReaction direction="left-to-right" evidence="11">
        <dbReference type="Rhea" id="RHEA:13066"/>
    </physiologicalReaction>
</comment>
<keyword evidence="3 14" id="KW-0812">Transmembrane</keyword>
<evidence type="ECO:0000256" key="5">
    <source>
        <dbReference type="ARBA" id="ARBA00022792"/>
    </source>
</evidence>
<evidence type="ECO:0000256" key="6">
    <source>
        <dbReference type="ARBA" id="ARBA00022801"/>
    </source>
</evidence>
<feature type="domain" description="AAA+ ATPase" evidence="15">
    <location>
        <begin position="309"/>
        <end position="479"/>
    </location>
</feature>
<evidence type="ECO:0000256" key="7">
    <source>
        <dbReference type="ARBA" id="ARBA00022840"/>
    </source>
</evidence>
<evidence type="ECO:0000256" key="1">
    <source>
        <dbReference type="ARBA" id="ARBA00004434"/>
    </source>
</evidence>
<keyword evidence="10 14" id="KW-0472">Membrane</keyword>
<dbReference type="Pfam" id="PF00004">
    <property type="entry name" value="AAA"/>
    <property type="match status" value="2"/>
</dbReference>
<dbReference type="InterPro" id="IPR057495">
    <property type="entry name" value="AAA_lid_BCS1"/>
</dbReference>
<evidence type="ECO:0000259" key="16">
    <source>
        <dbReference type="SMART" id="SM01024"/>
    </source>
</evidence>
<evidence type="ECO:0000256" key="14">
    <source>
        <dbReference type="SAM" id="Phobius"/>
    </source>
</evidence>
<keyword evidence="6" id="KW-0378">Hydrolase</keyword>
<accession>A0ABR4GN60</accession>
<dbReference type="InterPro" id="IPR003959">
    <property type="entry name" value="ATPase_AAA_core"/>
</dbReference>
<evidence type="ECO:0000313" key="18">
    <source>
        <dbReference type="Proteomes" id="UP001610563"/>
    </source>
</evidence>
<name>A0ABR4GN60_9EURO</name>
<proteinExistence type="inferred from homology"/>
<evidence type="ECO:0000256" key="3">
    <source>
        <dbReference type="ARBA" id="ARBA00022692"/>
    </source>
</evidence>
<dbReference type="SMART" id="SM00382">
    <property type="entry name" value="AAA"/>
    <property type="match status" value="1"/>
</dbReference>
<comment type="subcellular location">
    <subcellularLocation>
        <location evidence="1">Mitochondrion inner membrane</location>
        <topology evidence="1">Single-pass membrane protein</topology>
    </subcellularLocation>
</comment>
<dbReference type="SMART" id="SM01024">
    <property type="entry name" value="BCS1_N"/>
    <property type="match status" value="1"/>
</dbReference>
<dbReference type="InterPro" id="IPR050747">
    <property type="entry name" value="Mitochondrial_chaperone_BCS1"/>
</dbReference>
<evidence type="ECO:0000256" key="8">
    <source>
        <dbReference type="ARBA" id="ARBA00022989"/>
    </source>
</evidence>
<dbReference type="SUPFAM" id="SSF52540">
    <property type="entry name" value="P-loop containing nucleoside triphosphate hydrolases"/>
    <property type="match status" value="1"/>
</dbReference>
<dbReference type="Proteomes" id="UP001610563">
    <property type="component" value="Unassembled WGS sequence"/>
</dbReference>
<organism evidence="17 18">
    <name type="scientific">Aspergillus keveii</name>
    <dbReference type="NCBI Taxonomy" id="714993"/>
    <lineage>
        <taxon>Eukaryota</taxon>
        <taxon>Fungi</taxon>
        <taxon>Dikarya</taxon>
        <taxon>Ascomycota</taxon>
        <taxon>Pezizomycotina</taxon>
        <taxon>Eurotiomycetes</taxon>
        <taxon>Eurotiomycetidae</taxon>
        <taxon>Eurotiales</taxon>
        <taxon>Aspergillaceae</taxon>
        <taxon>Aspergillus</taxon>
        <taxon>Aspergillus subgen. Nidulantes</taxon>
    </lineage>
</organism>
<keyword evidence="18" id="KW-1185">Reference proteome</keyword>
<reference evidence="17 18" key="1">
    <citation type="submission" date="2024-07" db="EMBL/GenBank/DDBJ databases">
        <title>Section-level genome sequencing and comparative genomics of Aspergillus sections Usti and Cavernicolus.</title>
        <authorList>
            <consortium name="Lawrence Berkeley National Laboratory"/>
            <person name="Nybo J.L."/>
            <person name="Vesth T.C."/>
            <person name="Theobald S."/>
            <person name="Frisvad J.C."/>
            <person name="Larsen T.O."/>
            <person name="Kjaerboelling I."/>
            <person name="Rothschild-Mancinelli K."/>
            <person name="Lyhne E.K."/>
            <person name="Kogle M.E."/>
            <person name="Barry K."/>
            <person name="Clum A."/>
            <person name="Na H."/>
            <person name="Ledsgaard L."/>
            <person name="Lin J."/>
            <person name="Lipzen A."/>
            <person name="Kuo A."/>
            <person name="Riley R."/>
            <person name="Mondo S."/>
            <person name="Labutti K."/>
            <person name="Haridas S."/>
            <person name="Pangalinan J."/>
            <person name="Salamov A.A."/>
            <person name="Simmons B.A."/>
            <person name="Magnuson J.K."/>
            <person name="Chen J."/>
            <person name="Drula E."/>
            <person name="Henrissat B."/>
            <person name="Wiebenga A."/>
            <person name="Lubbers R.J."/>
            <person name="Gomes A.C."/>
            <person name="Makela M.R."/>
            <person name="Stajich J."/>
            <person name="Grigoriev I.V."/>
            <person name="Mortensen U.H."/>
            <person name="De Vries R.P."/>
            <person name="Baker S.E."/>
            <person name="Andersen M.R."/>
        </authorList>
    </citation>
    <scope>NUCLEOTIDE SEQUENCE [LARGE SCALE GENOMIC DNA]</scope>
    <source>
        <strain evidence="17 18">CBS 209.92</strain>
    </source>
</reference>
<keyword evidence="4 12" id="KW-0547">Nucleotide-binding</keyword>
<dbReference type="InterPro" id="IPR003593">
    <property type="entry name" value="AAA+_ATPase"/>
</dbReference>
<dbReference type="PROSITE" id="PS00674">
    <property type="entry name" value="AAA"/>
    <property type="match status" value="1"/>
</dbReference>
<dbReference type="PRINTS" id="PR00830">
    <property type="entry name" value="ENDOLAPTASE"/>
</dbReference>
<comment type="similarity">
    <text evidence="2">Belongs to the AAA ATPase family. BCS1 subfamily.</text>
</comment>
<dbReference type="Gene3D" id="3.40.50.300">
    <property type="entry name" value="P-loop containing nucleotide triphosphate hydrolases"/>
    <property type="match status" value="1"/>
</dbReference>
<dbReference type="InterPro" id="IPR027417">
    <property type="entry name" value="P-loop_NTPase"/>
</dbReference>
<keyword evidence="7 12" id="KW-0067">ATP-binding</keyword>
<protein>
    <submittedName>
        <fullName evidence="17">BCS1 N terminal-domain-containing protein</fullName>
    </submittedName>
</protein>
<evidence type="ECO:0000256" key="13">
    <source>
        <dbReference type="SAM" id="MobiDB-lite"/>
    </source>
</evidence>
<evidence type="ECO:0000256" key="4">
    <source>
        <dbReference type="ARBA" id="ARBA00022741"/>
    </source>
</evidence>
<sequence length="677" mass="74988">MASANSNTGRLRLGNTTMSNPHHLPASDAVSATATALLETFIPGYSILARILLTYLQIDLSIYIPYLLAYTVLAATIRYFYSRLCRWFWQYCTSTAEIRSDDEVYDYLMYWLARQEFMGRTRRFVAETRNYRPLGRRNDPKGEAEDDGGGMDMLWGMRNSFGSKYRTKSTAQNRLKPISFTPSDGRHYFWYRNRPLAFTRRQESNSNGMEFAGGFRTSGRLYLTCIGRNPELLKSLLLEAQRSYVTKDASNTIIYSMRGGHWMPSMSRPPHPLSTVILDVNQKQKLIADIKDYLRPRTRRWYYNRGIPYRRGYLLYGPPGAGKTSLCLAVAGVLGLLLYVLNLSSKSLCEDSLTSLFLSLPVRCIVLVEDVDCAGMADKRSSAEDEFDDNDSEISPLLQPRPAAPFLTHRRPGAGRRANQPGRRANQNVSLSDVLNVIDGVAACEGRILVMTTNHLEKLDPALIRPGRVDMIIEFGYSTAKDIQDLFLAIYSTLEGDLSPETGTSSKDSPRAVANSNANADTKIQTKMNLNLNGDGKAVDATVTSNTDPSAQGACNHGPCSFSQNRVREWALEFAARLPAGEFTPAEIQGYLLLHKTDPVGAIDGVAEWVRDTREKKVGPSAGISMAGGMMDGSPRETVNGIGQKVKEAQQILGELLQDSGLAPGFKGLLLVGEALD</sequence>
<comment type="caution">
    <text evidence="17">The sequence shown here is derived from an EMBL/GenBank/DDBJ whole genome shotgun (WGS) entry which is preliminary data.</text>
</comment>
<keyword evidence="9" id="KW-0496">Mitochondrion</keyword>
<dbReference type="PANTHER" id="PTHR23070">
    <property type="entry name" value="BCS1 AAA-TYPE ATPASE"/>
    <property type="match status" value="1"/>
</dbReference>
<evidence type="ECO:0000256" key="9">
    <source>
        <dbReference type="ARBA" id="ARBA00023128"/>
    </source>
</evidence>
<evidence type="ECO:0000256" key="11">
    <source>
        <dbReference type="ARBA" id="ARBA00048778"/>
    </source>
</evidence>
<dbReference type="Pfam" id="PF25426">
    <property type="entry name" value="AAA_lid_BCS1"/>
    <property type="match status" value="1"/>
</dbReference>
<evidence type="ECO:0000256" key="10">
    <source>
        <dbReference type="ARBA" id="ARBA00023136"/>
    </source>
</evidence>